<gene>
    <name evidence="2" type="ORF">G210_4323</name>
</gene>
<feature type="compositionally biased region" description="Polar residues" evidence="1">
    <location>
        <begin position="128"/>
        <end position="143"/>
    </location>
</feature>
<feature type="compositionally biased region" description="Low complexity" evidence="1">
    <location>
        <begin position="144"/>
        <end position="164"/>
    </location>
</feature>
<feature type="compositionally biased region" description="Polar residues" evidence="1">
    <location>
        <begin position="278"/>
        <end position="312"/>
    </location>
</feature>
<dbReference type="OMA" id="TIINCIM"/>
<evidence type="ECO:0000313" key="2">
    <source>
        <dbReference type="EMBL" id="EMG45498.1"/>
    </source>
</evidence>
<sequence>QIYIDFIKKLAAINAAMLGSNIEFAFVEIDKFRSIQELSLGVAWLEESFLPVIRMKAIKSLCCFLNFFSNLDSKTKNFPFPLFFFFLYIKKKTYFDLFLPTSLILIPMKSSIFSKSGSPPTGPRNRKQPNSSTRKPQSSSPYINNSKLSTSTSTSTSNTNGSTSKRNITWNLDDMISHYQNSGELPPILSPTLPEATLFQDDTTQDENEKKVETPVISAPKPSYPKKRIMNEEEDEDSFSSDDDTPIRQLKTRKVSQENGTGKGNGNISQDDIPISMLSPTLPSMFDNSVPSLTTTPVNEDSRNNGTSFTNRPTKVANFKWINKLHDTSKPKFLLRFTVNNLLKYKKHFNKPATPSKLSGFKITTENNNDTKKKDSPQPPPPQAQAPPKIVIENTEKTMNNTKEREELMKEKEMFEKQVKKFNDKEKDFIRDKEIKERGLQDQENSLKQLEKLLNNKEKELQDLELKLKTASTASVPPTPNPAATSSSSSTSANESEQKLRNQLQKLTQDIMKKEQFKSLDEESKRFRIDDFNKDVTPHLSRSQREDVKFRLQDEKNSWLQISKIAQTKADKCDDELIAMIIQVDTFILRMVSYDYDERSKIISGVLPSERSWKLLDQDIDHFISTIEKKLKSGKIKDKFFLDFCKILKCILFQTRGLLIKRVNGILSNVIQSYIEKKNTELNGKIIELQQMSINNNSTIMQHFMNSNPSYLNAVIPTRFPMTWYNKCLNLEEVQLKYNLTDIDTSIKPNVMLYYLPFGNYSNLNELTAFLFNVLKEFIDIYNKYNSKTPIKYSLQSGI</sequence>
<feature type="region of interest" description="Disordered" evidence="1">
    <location>
        <begin position="350"/>
        <end position="396"/>
    </location>
</feature>
<dbReference type="OrthoDB" id="4021454at2759"/>
<feature type="non-terminal residue" evidence="2">
    <location>
        <position position="1"/>
    </location>
</feature>
<feature type="region of interest" description="Disordered" evidence="1">
    <location>
        <begin position="471"/>
        <end position="500"/>
    </location>
</feature>
<name>M3J0X3_CANMX</name>
<comment type="caution">
    <text evidence="2">The sequence shown here is derived from an EMBL/GenBank/DDBJ whole genome shotgun (WGS) entry which is preliminary data.</text>
</comment>
<organism evidence="2 3">
    <name type="scientific">Candida maltosa (strain Xu316)</name>
    <name type="common">Yeast</name>
    <dbReference type="NCBI Taxonomy" id="1245528"/>
    <lineage>
        <taxon>Eukaryota</taxon>
        <taxon>Fungi</taxon>
        <taxon>Dikarya</taxon>
        <taxon>Ascomycota</taxon>
        <taxon>Saccharomycotina</taxon>
        <taxon>Pichiomycetes</taxon>
        <taxon>Debaryomycetaceae</taxon>
        <taxon>Candida/Lodderomyces clade</taxon>
        <taxon>Candida</taxon>
    </lineage>
</organism>
<dbReference type="AlphaFoldDB" id="M3J0X3"/>
<evidence type="ECO:0000256" key="1">
    <source>
        <dbReference type="SAM" id="MobiDB-lite"/>
    </source>
</evidence>
<dbReference type="eggNOG" id="ENOG502RPPX">
    <property type="taxonomic scope" value="Eukaryota"/>
</dbReference>
<dbReference type="EMBL" id="AOGT01002452">
    <property type="protein sequence ID" value="EMG45498.1"/>
    <property type="molecule type" value="Genomic_DNA"/>
</dbReference>
<accession>M3J0X3</accession>
<protein>
    <submittedName>
        <fullName evidence="2">Uncharacterized protein</fullName>
    </submittedName>
</protein>
<reference evidence="2 3" key="1">
    <citation type="submission" date="2013-02" db="EMBL/GenBank/DDBJ databases">
        <title>Genome sequence of Candida maltosa Xu316, a potential industrial strain for xylitol and ethanol production.</title>
        <authorList>
            <person name="Yu J."/>
            <person name="Wang Q."/>
            <person name="Geng X."/>
            <person name="Bao W."/>
            <person name="He P."/>
            <person name="Cai J."/>
        </authorList>
    </citation>
    <scope>NUCLEOTIDE SEQUENCE [LARGE SCALE GENOMIC DNA]</scope>
    <source>
        <strain evidence="3">Xu316</strain>
    </source>
</reference>
<evidence type="ECO:0000313" key="3">
    <source>
        <dbReference type="Proteomes" id="UP000011777"/>
    </source>
</evidence>
<dbReference type="HOGENOM" id="CLU_368005_0_0_1"/>
<dbReference type="STRING" id="1245528.M3J0X3"/>
<proteinExistence type="predicted"/>
<feature type="compositionally biased region" description="Acidic residues" evidence="1">
    <location>
        <begin position="232"/>
        <end position="244"/>
    </location>
</feature>
<feature type="compositionally biased region" description="Low complexity" evidence="1">
    <location>
        <begin position="471"/>
        <end position="493"/>
    </location>
</feature>
<feature type="region of interest" description="Disordered" evidence="1">
    <location>
        <begin position="203"/>
        <end position="312"/>
    </location>
</feature>
<feature type="region of interest" description="Disordered" evidence="1">
    <location>
        <begin position="114"/>
        <end position="166"/>
    </location>
</feature>
<keyword evidence="3" id="KW-1185">Reference proteome</keyword>
<dbReference type="Proteomes" id="UP000011777">
    <property type="component" value="Unassembled WGS sequence"/>
</dbReference>